<feature type="compositionally biased region" description="Gly residues" evidence="1">
    <location>
        <begin position="248"/>
        <end position="267"/>
    </location>
</feature>
<evidence type="ECO:0000259" key="3">
    <source>
        <dbReference type="Pfam" id="PF15481"/>
    </source>
</evidence>
<reference evidence="6" key="2">
    <citation type="submission" date="2019-09" db="UniProtKB">
        <authorList>
            <consortium name="WormBaseParasite"/>
        </authorList>
    </citation>
    <scope>IDENTIFICATION</scope>
</reference>
<dbReference type="AlphaFoldDB" id="A0A183GQS0"/>
<gene>
    <name evidence="4" type="ORF">HPBE_LOCUS25038</name>
</gene>
<dbReference type="OrthoDB" id="5828778at2759"/>
<proteinExistence type="predicted"/>
<dbReference type="InterPro" id="IPR029153">
    <property type="entry name" value="CPG4"/>
</dbReference>
<keyword evidence="5" id="KW-1185">Reference proteome</keyword>
<dbReference type="PANTHER" id="PTHR37442:SF1">
    <property type="entry name" value="CHONDROITIN PROTEOGLYCAN 4 DOMAIN-CONTAINING PROTEIN"/>
    <property type="match status" value="1"/>
</dbReference>
<evidence type="ECO:0000313" key="5">
    <source>
        <dbReference type="Proteomes" id="UP000050761"/>
    </source>
</evidence>
<evidence type="ECO:0000313" key="6">
    <source>
        <dbReference type="WBParaSite" id="HPBE_0002504001-mRNA-1"/>
    </source>
</evidence>
<feature type="region of interest" description="Disordered" evidence="1">
    <location>
        <begin position="238"/>
        <end position="280"/>
    </location>
</feature>
<keyword evidence="2" id="KW-0732">Signal</keyword>
<evidence type="ECO:0000313" key="4">
    <source>
        <dbReference type="EMBL" id="VDP48732.1"/>
    </source>
</evidence>
<name>A0A183GQS0_HELPZ</name>
<sequence length="367" mass="39602">MGLSWLFLIVAVGAVFGEENSTKISVTAIIQASGTPDCVHSCLSDLFDASAEILTLQNPAEKFDELCTTYRNASLCVDEEEDCIGGQVLETAFSGLETLCGDEESELEKHADCLANATEQIAIDCDIGCRFAESIVDLSESEAVFHIARLRKHELLMKELAPVCASLGCMSACMASGMNQECEAPAGTIVMEALLKPFFKSAAILDAIGPRAKAAVKRQLPEDCWYLIDTEQLTAVTNGTAPGEDMEGGSGEGSGEGSAEGSGGNEGSGDEEEGSGGGYQLKRGRFLRRLSFVADKTRLGTPRERGHFLVFGSASRTTRTRRSHGMRHDNSHDHHDSHRMRHRSSREAHHSHSHDSDEAMHLIGRAN</sequence>
<accession>A0A183GQS0</accession>
<evidence type="ECO:0000256" key="2">
    <source>
        <dbReference type="SAM" id="SignalP"/>
    </source>
</evidence>
<evidence type="ECO:0000256" key="1">
    <source>
        <dbReference type="SAM" id="MobiDB-lite"/>
    </source>
</evidence>
<organism evidence="5 6">
    <name type="scientific">Heligmosomoides polygyrus</name>
    <name type="common">Parasitic roundworm</name>
    <dbReference type="NCBI Taxonomy" id="6339"/>
    <lineage>
        <taxon>Eukaryota</taxon>
        <taxon>Metazoa</taxon>
        <taxon>Ecdysozoa</taxon>
        <taxon>Nematoda</taxon>
        <taxon>Chromadorea</taxon>
        <taxon>Rhabditida</taxon>
        <taxon>Rhabditina</taxon>
        <taxon>Rhabditomorpha</taxon>
        <taxon>Strongyloidea</taxon>
        <taxon>Heligmosomidae</taxon>
        <taxon>Heligmosomoides</taxon>
    </lineage>
</organism>
<dbReference type="InterPro" id="IPR053123">
    <property type="entry name" value="CPG4-like"/>
</dbReference>
<feature type="chain" id="PRO_5044552194" evidence="2">
    <location>
        <begin position="18"/>
        <end position="367"/>
    </location>
</feature>
<feature type="signal peptide" evidence="2">
    <location>
        <begin position="1"/>
        <end position="17"/>
    </location>
</feature>
<feature type="compositionally biased region" description="Basic and acidic residues" evidence="1">
    <location>
        <begin position="345"/>
        <end position="360"/>
    </location>
</feature>
<reference evidence="4 5" key="1">
    <citation type="submission" date="2018-11" db="EMBL/GenBank/DDBJ databases">
        <authorList>
            <consortium name="Pathogen Informatics"/>
        </authorList>
    </citation>
    <scope>NUCLEOTIDE SEQUENCE [LARGE SCALE GENOMIC DNA]</scope>
</reference>
<accession>A0A3P8DBP7</accession>
<dbReference type="PANTHER" id="PTHR37442">
    <property type="entry name" value="F18A1.7 PROTEIN-RELATED"/>
    <property type="match status" value="1"/>
</dbReference>
<dbReference type="EMBL" id="UZAH01037251">
    <property type="protein sequence ID" value="VDP48732.1"/>
    <property type="molecule type" value="Genomic_DNA"/>
</dbReference>
<dbReference type="Proteomes" id="UP000050761">
    <property type="component" value="Unassembled WGS sequence"/>
</dbReference>
<dbReference type="WBParaSite" id="HPBE_0002504001-mRNA-1">
    <property type="protein sequence ID" value="HPBE_0002504001-mRNA-1"/>
    <property type="gene ID" value="HPBE_0002504001"/>
</dbReference>
<dbReference type="Pfam" id="PF15481">
    <property type="entry name" value="CPG4"/>
    <property type="match status" value="1"/>
</dbReference>
<protein>
    <submittedName>
        <fullName evidence="6">CPG4 domain-containing protein</fullName>
    </submittedName>
</protein>
<feature type="compositionally biased region" description="Basic and acidic residues" evidence="1">
    <location>
        <begin position="326"/>
        <end position="336"/>
    </location>
</feature>
<feature type="region of interest" description="Disordered" evidence="1">
    <location>
        <begin position="312"/>
        <end position="367"/>
    </location>
</feature>
<feature type="domain" description="Chondroitin proteoglycan 4" evidence="3">
    <location>
        <begin position="38"/>
        <end position="130"/>
    </location>
</feature>